<evidence type="ECO:0000256" key="1">
    <source>
        <dbReference type="SAM" id="MobiDB-lite"/>
    </source>
</evidence>
<accession>A0A8B7R3Q5</accession>
<sequence length="285" mass="30453">MHPVRAGASRQNGAALGNRSAACKPTAGLRATRSSVYGAGPPRSERPMLYHFIWRTCGTTRACEGLRPLHVLTAPGSGRGGPWAASLQTQAGQGAPLSSRPCTPRKAPGLMLRKDGQHSTGSVRAKLLWTLFKPLWASGSSPLCLLSILTPPDHPHHGAGTQGSGPHVPRILGPLHLTGTGCRQVGMRAQLGDVQALSSCRWRGCGPGGQPEGGQCPVVFCAGRRRIWPHVGHPGMKTETKTGTPRHPRDRQRFHLCGTCRISERDGIQADGTYQLRPRRSVSHS</sequence>
<protein>
    <submittedName>
        <fullName evidence="3">Uncharacterized protein LOC109381465 isoform X1</fullName>
    </submittedName>
</protein>
<keyword evidence="2" id="KW-1185">Reference proteome</keyword>
<dbReference type="AlphaFoldDB" id="A0A8B7R3Q5"/>
<proteinExistence type="predicted"/>
<gene>
    <name evidence="3" type="primary">LOC109381465</name>
</gene>
<evidence type="ECO:0000313" key="2">
    <source>
        <dbReference type="Proteomes" id="UP000694851"/>
    </source>
</evidence>
<dbReference type="KEGG" id="hai:109381465"/>
<feature type="region of interest" description="Disordered" evidence="1">
    <location>
        <begin position="232"/>
        <end position="251"/>
    </location>
</feature>
<name>A0A8B7R3Q5_HIPAR</name>
<dbReference type="GeneID" id="109381465"/>
<feature type="region of interest" description="Disordered" evidence="1">
    <location>
        <begin position="1"/>
        <end position="21"/>
    </location>
</feature>
<reference evidence="3" key="1">
    <citation type="submission" date="2025-08" db="UniProtKB">
        <authorList>
            <consortium name="RefSeq"/>
        </authorList>
    </citation>
    <scope>IDENTIFICATION</scope>
    <source>
        <tissue evidence="3">Muscle</tissue>
    </source>
</reference>
<dbReference type="RefSeq" id="XP_019495694.1">
    <property type="nucleotide sequence ID" value="XM_019640149.1"/>
</dbReference>
<dbReference type="Proteomes" id="UP000694851">
    <property type="component" value="Unplaced"/>
</dbReference>
<organism evidence="2 3">
    <name type="scientific">Hipposideros armiger</name>
    <name type="common">Great Himalayan leaf-nosed bat</name>
    <dbReference type="NCBI Taxonomy" id="186990"/>
    <lineage>
        <taxon>Eukaryota</taxon>
        <taxon>Metazoa</taxon>
        <taxon>Chordata</taxon>
        <taxon>Craniata</taxon>
        <taxon>Vertebrata</taxon>
        <taxon>Euteleostomi</taxon>
        <taxon>Mammalia</taxon>
        <taxon>Eutheria</taxon>
        <taxon>Laurasiatheria</taxon>
        <taxon>Chiroptera</taxon>
        <taxon>Yinpterochiroptera</taxon>
        <taxon>Rhinolophoidea</taxon>
        <taxon>Hipposideridae</taxon>
        <taxon>Hipposideros</taxon>
    </lineage>
</organism>
<evidence type="ECO:0000313" key="3">
    <source>
        <dbReference type="RefSeq" id="XP_019495694.1"/>
    </source>
</evidence>